<accession>A0A3E0WIG2</accession>
<keyword evidence="14" id="KW-0456">Lyase</keyword>
<dbReference type="InterPro" id="IPR016040">
    <property type="entry name" value="NAD(P)-bd_dom"/>
</dbReference>
<evidence type="ECO:0000256" key="13">
    <source>
        <dbReference type="ARBA" id="ARBA00023180"/>
    </source>
</evidence>
<evidence type="ECO:0000256" key="1">
    <source>
        <dbReference type="ARBA" id="ARBA00001911"/>
    </source>
</evidence>
<dbReference type="InterPro" id="IPR036291">
    <property type="entry name" value="NAD(P)-bd_dom_sf"/>
</dbReference>
<dbReference type="Pfam" id="PF16363">
    <property type="entry name" value="GDP_Man_Dehyd"/>
    <property type="match status" value="1"/>
</dbReference>
<evidence type="ECO:0000256" key="7">
    <source>
        <dbReference type="ARBA" id="ARBA00022793"/>
    </source>
</evidence>
<evidence type="ECO:0000313" key="16">
    <source>
        <dbReference type="EMBL" id="RFA32568.1"/>
    </source>
</evidence>
<dbReference type="FunFam" id="3.40.50.720:FF:000065">
    <property type="entry name" value="UDP-glucuronic acid decarboxylase 1"/>
    <property type="match status" value="1"/>
</dbReference>
<dbReference type="PANTHER" id="PTHR43078:SF6">
    <property type="entry name" value="UDP-GLUCURONIC ACID DECARBOXYLASE 1"/>
    <property type="match status" value="1"/>
</dbReference>
<dbReference type="GO" id="GO:0005737">
    <property type="term" value="C:cytoplasm"/>
    <property type="evidence" value="ECO:0007669"/>
    <property type="project" value="TreeGrafter"/>
</dbReference>
<evidence type="ECO:0000256" key="8">
    <source>
        <dbReference type="ARBA" id="ARBA00022968"/>
    </source>
</evidence>
<dbReference type="AlphaFoldDB" id="A0A3E0WIG2"/>
<evidence type="ECO:0000259" key="15">
    <source>
        <dbReference type="Pfam" id="PF16363"/>
    </source>
</evidence>
<comment type="pathway">
    <text evidence="3">Nucleotide-sugar biosynthesis; UDP-alpha-D-xylose biosynthesis; UDP-alpha-D-xylose from UDP-alpha-D-glucuronate: step 1/1.</text>
</comment>
<keyword evidence="9" id="KW-1133">Transmembrane helix</keyword>
<comment type="subcellular location">
    <subcellularLocation>
        <location evidence="2">Golgi apparatus</location>
        <location evidence="2">Golgi stack membrane</location>
        <topology evidence="2">Single-pass type II membrane protein</topology>
    </subcellularLocation>
</comment>
<keyword evidence="6" id="KW-0812">Transmembrane</keyword>
<dbReference type="GO" id="GO:0042732">
    <property type="term" value="P:D-xylose metabolic process"/>
    <property type="evidence" value="ECO:0007669"/>
    <property type="project" value="InterPro"/>
</dbReference>
<dbReference type="CDD" id="cd05230">
    <property type="entry name" value="UGD_SDR_e"/>
    <property type="match status" value="1"/>
</dbReference>
<evidence type="ECO:0000256" key="11">
    <source>
        <dbReference type="ARBA" id="ARBA00023034"/>
    </source>
</evidence>
<dbReference type="GO" id="GO:0048040">
    <property type="term" value="F:UDP-glucuronate decarboxylase activity"/>
    <property type="evidence" value="ECO:0007669"/>
    <property type="project" value="UniProtKB-EC"/>
</dbReference>
<evidence type="ECO:0000313" key="17">
    <source>
        <dbReference type="Proteomes" id="UP000256763"/>
    </source>
</evidence>
<dbReference type="PANTHER" id="PTHR43078">
    <property type="entry name" value="UDP-GLUCURONIC ACID DECARBOXYLASE-RELATED"/>
    <property type="match status" value="1"/>
</dbReference>
<keyword evidence="17" id="KW-1185">Reference proteome</keyword>
<evidence type="ECO:0000256" key="10">
    <source>
        <dbReference type="ARBA" id="ARBA00023027"/>
    </source>
</evidence>
<dbReference type="Gene3D" id="3.40.50.720">
    <property type="entry name" value="NAD(P)-binding Rossmann-like Domain"/>
    <property type="match status" value="1"/>
</dbReference>
<evidence type="ECO:0000256" key="14">
    <source>
        <dbReference type="ARBA" id="ARBA00023239"/>
    </source>
</evidence>
<organism evidence="16 17">
    <name type="scientific">Alkalilimnicola ehrlichii</name>
    <dbReference type="NCBI Taxonomy" id="351052"/>
    <lineage>
        <taxon>Bacteria</taxon>
        <taxon>Pseudomonadati</taxon>
        <taxon>Pseudomonadota</taxon>
        <taxon>Gammaproteobacteria</taxon>
        <taxon>Chromatiales</taxon>
        <taxon>Ectothiorhodospiraceae</taxon>
        <taxon>Alkalilimnicola</taxon>
    </lineage>
</organism>
<dbReference type="GO" id="GO:0070403">
    <property type="term" value="F:NAD+ binding"/>
    <property type="evidence" value="ECO:0007669"/>
    <property type="project" value="InterPro"/>
</dbReference>
<keyword evidence="10" id="KW-0520">NAD</keyword>
<evidence type="ECO:0000256" key="4">
    <source>
        <dbReference type="ARBA" id="ARBA00007505"/>
    </source>
</evidence>
<keyword evidence="8" id="KW-0735">Signal-anchor</keyword>
<evidence type="ECO:0000256" key="12">
    <source>
        <dbReference type="ARBA" id="ARBA00023136"/>
    </source>
</evidence>
<dbReference type="Proteomes" id="UP000256763">
    <property type="component" value="Unassembled WGS sequence"/>
</dbReference>
<comment type="cofactor">
    <cofactor evidence="1">
        <name>NAD(+)</name>
        <dbReference type="ChEBI" id="CHEBI:57540"/>
    </cofactor>
</comment>
<proteinExistence type="inferred from homology"/>
<evidence type="ECO:0000256" key="3">
    <source>
        <dbReference type="ARBA" id="ARBA00005100"/>
    </source>
</evidence>
<reference evidence="17" key="1">
    <citation type="submission" date="2017-05" db="EMBL/GenBank/DDBJ databases">
        <authorList>
            <person name="Sharma S."/>
            <person name="Sidhu C."/>
            <person name="Pinnaka A.K."/>
        </authorList>
    </citation>
    <scope>NUCLEOTIDE SEQUENCE [LARGE SCALE GENOMIC DNA]</scope>
    <source>
        <strain evidence="17">AK93</strain>
    </source>
</reference>
<sequence length="321" mass="35867">MTILLTGAAGFVGSHVVDRLLAEGHRVIGVDNLSTGNLDNLRHLYRHPRFEFIEHDVCEPLMLKRSLDWVMHFASPASPPKYLERPVETMLVNSRGTYQLLELAKGRGAAFFLASTSEVYGDPLEHPQREAYWGNVNPIGPRAVYDESKRFAESLVMAYHRALGMPVRIIRIFNTYGPRMDLYDGRVVTNFIRQALTGKPLTIYGNGNQTRSLQYVDDLVEGIVRYLGVDHSGPINLGNPEEFSVLAIAEQVKLATGTAAEICFCPLPENDPLRRKPDISLAQQLLGWRPQVTFDTGLGLTVEQARLRLASLDERLRAAQG</sequence>
<dbReference type="SUPFAM" id="SSF51735">
    <property type="entry name" value="NAD(P)-binding Rossmann-fold domains"/>
    <property type="match status" value="1"/>
</dbReference>
<gene>
    <name evidence="16" type="ORF">CAL65_19580</name>
</gene>
<evidence type="ECO:0000256" key="5">
    <source>
        <dbReference type="ARBA" id="ARBA00012290"/>
    </source>
</evidence>
<protein>
    <recommendedName>
        <fullName evidence="5">UDP-glucuronate decarboxylase</fullName>
        <ecNumber evidence="5">4.1.1.35</ecNumber>
    </recommendedName>
</protein>
<evidence type="ECO:0000256" key="9">
    <source>
        <dbReference type="ARBA" id="ARBA00022989"/>
    </source>
</evidence>
<evidence type="ECO:0000256" key="2">
    <source>
        <dbReference type="ARBA" id="ARBA00004447"/>
    </source>
</evidence>
<evidence type="ECO:0000256" key="6">
    <source>
        <dbReference type="ARBA" id="ARBA00022692"/>
    </source>
</evidence>
<dbReference type="GO" id="GO:0033320">
    <property type="term" value="P:UDP-D-xylose biosynthetic process"/>
    <property type="evidence" value="ECO:0007669"/>
    <property type="project" value="UniProtKB-UniPathway"/>
</dbReference>
<name>A0A3E0WIG2_9GAMM</name>
<comment type="similarity">
    <text evidence="4">Belongs to the NAD(P)-dependent epimerase/dehydratase family. UDP-glucuronic acid decarboxylase subfamily.</text>
</comment>
<comment type="caution">
    <text evidence="16">The sequence shown here is derived from an EMBL/GenBank/DDBJ whole genome shotgun (WGS) entry which is preliminary data.</text>
</comment>
<keyword evidence="7" id="KW-0210">Decarboxylase</keyword>
<dbReference type="UniPathway" id="UPA00796">
    <property type="reaction ID" value="UER00771"/>
</dbReference>
<keyword evidence="12" id="KW-0472">Membrane</keyword>
<dbReference type="EMBL" id="NFZW01000028">
    <property type="protein sequence ID" value="RFA32568.1"/>
    <property type="molecule type" value="Genomic_DNA"/>
</dbReference>
<keyword evidence="11" id="KW-0333">Golgi apparatus</keyword>
<dbReference type="InterPro" id="IPR044516">
    <property type="entry name" value="UXS-like"/>
</dbReference>
<keyword evidence="13" id="KW-0325">Glycoprotein</keyword>
<dbReference type="EC" id="4.1.1.35" evidence="5"/>
<feature type="domain" description="NAD(P)-binding" evidence="15">
    <location>
        <begin position="4"/>
        <end position="298"/>
    </location>
</feature>